<comment type="caution">
    <text evidence="3">The sequence shown here is derived from an EMBL/GenBank/DDBJ whole genome shotgun (WGS) entry which is preliminary data.</text>
</comment>
<gene>
    <name evidence="3" type="ORF">AMD01_16615</name>
</gene>
<dbReference type="CDD" id="cd03358">
    <property type="entry name" value="LbH_WxcM_N_like"/>
    <property type="match status" value="1"/>
</dbReference>
<evidence type="ECO:0000313" key="4">
    <source>
        <dbReference type="Proteomes" id="UP000037558"/>
    </source>
</evidence>
<dbReference type="RefSeq" id="WP_053402565.1">
    <property type="nucleotide sequence ID" value="NZ_LILC01000023.1"/>
</dbReference>
<dbReference type="PANTHER" id="PTHR43300">
    <property type="entry name" value="ACETYLTRANSFERASE"/>
    <property type="match status" value="1"/>
</dbReference>
<proteinExistence type="predicted"/>
<dbReference type="Pfam" id="PF00132">
    <property type="entry name" value="Hexapep"/>
    <property type="match status" value="3"/>
</dbReference>
<protein>
    <submittedName>
        <fullName evidence="3">UDP-3-O-(3-hydroxymyristoyl) glucosamine N-acyltransferase</fullName>
    </submittedName>
</protein>
<dbReference type="Pfam" id="PF14602">
    <property type="entry name" value="Hexapep_2"/>
    <property type="match status" value="1"/>
</dbReference>
<dbReference type="InterPro" id="IPR018357">
    <property type="entry name" value="Hexapep_transf_CS"/>
</dbReference>
<dbReference type="Gene3D" id="2.160.10.10">
    <property type="entry name" value="Hexapeptide repeat proteins"/>
    <property type="match status" value="2"/>
</dbReference>
<dbReference type="EMBL" id="LILC01000023">
    <property type="protein sequence ID" value="KOO42767.1"/>
    <property type="molecule type" value="Genomic_DNA"/>
</dbReference>
<dbReference type="PATRIC" id="fig|284581.3.peg.2825"/>
<dbReference type="AlphaFoldDB" id="A0A0M0KVV1"/>
<dbReference type="STRING" id="284581.AMD01_16615"/>
<dbReference type="SUPFAM" id="SSF51161">
    <property type="entry name" value="Trimeric LpxA-like enzymes"/>
    <property type="match status" value="2"/>
</dbReference>
<reference evidence="4" key="1">
    <citation type="submission" date="2015-08" db="EMBL/GenBank/DDBJ databases">
        <title>Fjat-14210 dsm16467.</title>
        <authorList>
            <person name="Liu B."/>
            <person name="Wang J."/>
            <person name="Zhu Y."/>
            <person name="Liu G."/>
            <person name="Chen Q."/>
            <person name="Chen Z."/>
            <person name="Lan J."/>
            <person name="Che J."/>
            <person name="Ge C."/>
            <person name="Shi H."/>
            <person name="Pan Z."/>
            <person name="Liu X."/>
        </authorList>
    </citation>
    <scope>NUCLEOTIDE SEQUENCE [LARGE SCALE GENOMIC DNA]</scope>
    <source>
        <strain evidence="4">DSM 16467</strain>
    </source>
</reference>
<dbReference type="PANTHER" id="PTHR43300:SF4">
    <property type="entry name" value="ACYL-[ACYL-CARRIER-PROTEIN]--UDP-N-ACETYLGLUCOSAMINE O-ACYLTRANSFERASE"/>
    <property type="match status" value="1"/>
</dbReference>
<dbReference type="PROSITE" id="PS00101">
    <property type="entry name" value="HEXAPEP_TRANSFERASES"/>
    <property type="match status" value="2"/>
</dbReference>
<name>A0A0M0KVV1_9BACI</name>
<organism evidence="3 4">
    <name type="scientific">Priestia koreensis</name>
    <dbReference type="NCBI Taxonomy" id="284581"/>
    <lineage>
        <taxon>Bacteria</taxon>
        <taxon>Bacillati</taxon>
        <taxon>Bacillota</taxon>
        <taxon>Bacilli</taxon>
        <taxon>Bacillales</taxon>
        <taxon>Bacillaceae</taxon>
        <taxon>Priestia</taxon>
    </lineage>
</organism>
<evidence type="ECO:0000256" key="2">
    <source>
        <dbReference type="ARBA" id="ARBA00022737"/>
    </source>
</evidence>
<keyword evidence="3" id="KW-0012">Acyltransferase</keyword>
<dbReference type="OrthoDB" id="9782926at2"/>
<sequence>MIHPSAIIGDQVVLGEGVVIEENVTIGDHVTIGHHVVIKKDTQIGSHVEIADLTVLGKNTSSNKKMARKPGKQLGPLLIGDHVRVGCNSVIYRGTTLESGVFVGDLSSIREHVTIGEDSIIGRNAIVETNTTIGRRVTIQTGCYITADMIIEDEVFIGPCCSTSNDMYMGMGNYEHQGPIIKKGAKIGNNATLLPGITIGENAIVGAGTVVVKDVLNHHTVVGNPSRIIKK</sequence>
<dbReference type="InterPro" id="IPR001451">
    <property type="entry name" value="Hexapep"/>
</dbReference>
<keyword evidence="4" id="KW-1185">Reference proteome</keyword>
<dbReference type="InterPro" id="IPR011004">
    <property type="entry name" value="Trimer_LpxA-like_sf"/>
</dbReference>
<evidence type="ECO:0000256" key="1">
    <source>
        <dbReference type="ARBA" id="ARBA00022679"/>
    </source>
</evidence>
<keyword evidence="1 3" id="KW-0808">Transferase</keyword>
<keyword evidence="2" id="KW-0677">Repeat</keyword>
<evidence type="ECO:0000313" key="3">
    <source>
        <dbReference type="EMBL" id="KOO42767.1"/>
    </source>
</evidence>
<dbReference type="InterPro" id="IPR050179">
    <property type="entry name" value="Trans_hexapeptide_repeat"/>
</dbReference>
<dbReference type="Proteomes" id="UP000037558">
    <property type="component" value="Unassembled WGS sequence"/>
</dbReference>
<accession>A0A0M0KVV1</accession>
<dbReference type="GO" id="GO:0016746">
    <property type="term" value="F:acyltransferase activity"/>
    <property type="evidence" value="ECO:0007669"/>
    <property type="project" value="UniProtKB-KW"/>
</dbReference>